<dbReference type="EMBL" id="CP041666">
    <property type="protein sequence ID" value="QDP40886.1"/>
    <property type="molecule type" value="Genomic_DNA"/>
</dbReference>
<evidence type="ECO:0000313" key="2">
    <source>
        <dbReference type="Proteomes" id="UP000315215"/>
    </source>
</evidence>
<evidence type="ECO:0000313" key="1">
    <source>
        <dbReference type="EMBL" id="QDP40886.1"/>
    </source>
</evidence>
<dbReference type="Proteomes" id="UP000315215">
    <property type="component" value="Chromosome"/>
</dbReference>
<protein>
    <submittedName>
        <fullName evidence="1">DUF2515 domain-containing protein</fullName>
    </submittedName>
</protein>
<dbReference type="Pfam" id="PF10720">
    <property type="entry name" value="DUF2515"/>
    <property type="match status" value="1"/>
</dbReference>
<keyword evidence="2" id="KW-1185">Reference proteome</keyword>
<organism evidence="1 2">
    <name type="scientific">Radiobacillus deserti</name>
    <dbReference type="NCBI Taxonomy" id="2594883"/>
    <lineage>
        <taxon>Bacteria</taxon>
        <taxon>Bacillati</taxon>
        <taxon>Bacillota</taxon>
        <taxon>Bacilli</taxon>
        <taxon>Bacillales</taxon>
        <taxon>Bacillaceae</taxon>
        <taxon>Radiobacillus</taxon>
    </lineage>
</organism>
<dbReference type="AlphaFoldDB" id="A0A516KHP8"/>
<accession>A0A516KHP8</accession>
<reference evidence="1 2" key="1">
    <citation type="submission" date="2019-07" db="EMBL/GenBank/DDBJ databases">
        <authorList>
            <person name="Li J."/>
        </authorList>
    </citation>
    <scope>NUCLEOTIDE SEQUENCE [LARGE SCALE GENOMIC DNA]</scope>
    <source>
        <strain evidence="1 2">TKL69</strain>
    </source>
</reference>
<sequence>MRTHILQNTNNLVRGGGVIINRLYPIVTCLPIKCCKVLKGIKKKETELRWNDEISFQTEKVNRIKLELKKGGSLKKIPTAYERLIIDSINRKTRELNKNNITRTNAYFQFYLSHPEVHWAFLASMVSRNAGYNMTDLKGSLIPSYLGGSKVDDFFSFLERSNALIFQDAYPQLLLYEKSKEVNQDLTYLLPHFYVTQFMQPFWSDFIRTKDSQFLTLALIINEQNYIQKRVMEKKRYKERVLDTITFKTQELFHFSKVIFPFFQDEEIRLTGVTVTDFHNLKERIQIGKTLYSILFRVNPVFNGALAFASKCSHTGSRADYWPFSFTTNRILPRDGKEVCSKDTPPLIRSPKLEEVWPNIAHSFHDQSDWYRDTSMLEAFSSFRPPKDYLIEEEYCTALETLYNLSKMKSEK</sequence>
<proteinExistence type="predicted"/>
<dbReference type="InterPro" id="IPR019658">
    <property type="entry name" value="DUF2515"/>
</dbReference>
<gene>
    <name evidence="1" type="ORF">FN924_12225</name>
</gene>
<name>A0A516KHP8_9BACI</name>
<dbReference type="KEGG" id="aqt:FN924_12225"/>